<dbReference type="Gene3D" id="2.60.40.1210">
    <property type="entry name" value="Cellobiose dehydrogenase, cytochrome domain"/>
    <property type="match status" value="1"/>
</dbReference>
<feature type="region of interest" description="Disordered" evidence="3">
    <location>
        <begin position="196"/>
        <end position="224"/>
    </location>
</feature>
<evidence type="ECO:0000256" key="1">
    <source>
        <dbReference type="ARBA" id="ARBA00010790"/>
    </source>
</evidence>
<dbReference type="Pfam" id="PF05199">
    <property type="entry name" value="GMC_oxred_C"/>
    <property type="match status" value="1"/>
</dbReference>
<dbReference type="InterPro" id="IPR053208">
    <property type="entry name" value="GMC_Oxidoreductase_CD"/>
</dbReference>
<dbReference type="EMBL" id="ML978716">
    <property type="protein sequence ID" value="KAF2088675.1"/>
    <property type="molecule type" value="Genomic_DNA"/>
</dbReference>
<dbReference type="Gene3D" id="3.30.410.10">
    <property type="entry name" value="Cholesterol Oxidase, domain 2"/>
    <property type="match status" value="1"/>
</dbReference>
<dbReference type="InterPro" id="IPR036188">
    <property type="entry name" value="FAD/NAD-bd_sf"/>
</dbReference>
<protein>
    <recommendedName>
        <fullName evidence="4 5">Glucose-methanol-choline oxidoreductase N-terminal domain-containing protein</fullName>
    </recommendedName>
</protein>
<evidence type="ECO:0000313" key="7">
    <source>
        <dbReference type="Proteomes" id="UP000799776"/>
    </source>
</evidence>
<feature type="non-terminal residue" evidence="6">
    <location>
        <position position="1"/>
    </location>
</feature>
<dbReference type="Pfam" id="PF16010">
    <property type="entry name" value="CDH-cyt"/>
    <property type="match status" value="1"/>
</dbReference>
<evidence type="ECO:0000256" key="3">
    <source>
        <dbReference type="SAM" id="MobiDB-lite"/>
    </source>
</evidence>
<dbReference type="InterPro" id="IPR007867">
    <property type="entry name" value="GMC_OxRtase_C"/>
</dbReference>
<name>A0A9P4HV80_9PEZI</name>
<dbReference type="PANTHER" id="PTHR47190">
    <property type="entry name" value="DEHYDROGENASE, PUTATIVE-RELATED"/>
    <property type="match status" value="1"/>
</dbReference>
<dbReference type="OrthoDB" id="413885at2759"/>
<feature type="non-terminal residue" evidence="6">
    <location>
        <position position="786"/>
    </location>
</feature>
<dbReference type="SUPFAM" id="SSF54373">
    <property type="entry name" value="FAD-linked reductases, C-terminal domain"/>
    <property type="match status" value="1"/>
</dbReference>
<dbReference type="InterPro" id="IPR015920">
    <property type="entry name" value="Cellobiose_DH-like_cyt"/>
</dbReference>
<accession>A0A9P4HV80</accession>
<dbReference type="GO" id="GO:0016614">
    <property type="term" value="F:oxidoreductase activity, acting on CH-OH group of donors"/>
    <property type="evidence" value="ECO:0007669"/>
    <property type="project" value="InterPro"/>
</dbReference>
<dbReference type="CDD" id="cd09630">
    <property type="entry name" value="CDH_like_cytochrome"/>
    <property type="match status" value="1"/>
</dbReference>
<dbReference type="PANTHER" id="PTHR47190:SF4">
    <property type="entry name" value="DEHYDROGENASE, PUTATIVE-RELATED"/>
    <property type="match status" value="1"/>
</dbReference>
<keyword evidence="2" id="KW-0274">FAD</keyword>
<evidence type="ECO:0000256" key="2">
    <source>
        <dbReference type="RuleBase" id="RU003968"/>
    </source>
</evidence>
<dbReference type="Pfam" id="PF00732">
    <property type="entry name" value="GMC_oxred_N"/>
    <property type="match status" value="1"/>
</dbReference>
<comment type="caution">
    <text evidence="6">The sequence shown here is derived from an EMBL/GenBank/DDBJ whole genome shotgun (WGS) entry which is preliminary data.</text>
</comment>
<dbReference type="SUPFAM" id="SSF49344">
    <property type="entry name" value="CBD9-like"/>
    <property type="match status" value="1"/>
</dbReference>
<dbReference type="Gene3D" id="3.50.50.60">
    <property type="entry name" value="FAD/NAD(P)-binding domain"/>
    <property type="match status" value="1"/>
</dbReference>
<keyword evidence="2" id="KW-0285">Flavoprotein</keyword>
<sequence>ATASLTSSAYTDSKTGITFQRFVDDDTGYAFGMALPEDAGSDFIGQIVAPSNNSEGWAGISLTSSMMASVLIAAWPNGDDIVSTLRETNAYSNPAALSGDSKLSPISKGTFVNSTHYSYTFLCTDCITGDSQSFDVTDDTAVMGWALSDTAPTTPAKSNSVLGYHSAGFGEYGMQLSKAKSADYSTWAAMASASTIGSNSTTTTGSNSTTSAGSSSSSSSLSNTTLAAPTTLNTTYDYIVVGGGAAGLIVAERLAESKASVLLLERGGASTYSSGNKNTVSWNSSVTPFDVPAYGYAVQSSEAAALCTDTASTAGCVLGGSGSINAEMFVRPQERDFENWPTGWKWEDIKDAAAAFYERNPGTQLPSLDGRRYDQGTYNVLAKMFQRSGWTETDAIAHPNEKHNVYAHPPWNIKDGLRAGPVKTYLPLAQQYSNFKLQMQTKVLKVVRNGSAIEGVEVQLESGATQIIKVNDGGKVILAGGTMSTPRILFNSGIGPADQLEIVQSGSTGISLPASSSWIDLPVGQGLKDHPIFKLTLSVKSNNLTAYSVQSPANNDVNMFALGSGPLVQGMQRLNFWTSVDGPDGITRFIQGTTSTAGENEISMKVYLTHGLTSAGRLGITADGVTEFVTKPWLTTSADKAAIQTFMSELITYINNSGDLSIESTTGGNVTAADLTSTYITGDHFVGTAKMGTDSGLKNGSAVVDTNTKVYGTDNLFVVDASIHPDLPTGNTQAIVMIAAEQAAKKIIALGSGSSETSTVTSTAIVGSVTTVPESGSGSGSAESSS</sequence>
<keyword evidence="7" id="KW-1185">Reference proteome</keyword>
<feature type="domain" description="Glucose-methanol-choline oxidoreductase N-terminal" evidence="4">
    <location>
        <begin position="315"/>
        <end position="338"/>
    </location>
</feature>
<dbReference type="AlphaFoldDB" id="A0A9P4HV80"/>
<dbReference type="PROSITE" id="PS00623">
    <property type="entry name" value="GMC_OXRED_1"/>
    <property type="match status" value="1"/>
</dbReference>
<evidence type="ECO:0000313" key="6">
    <source>
        <dbReference type="EMBL" id="KAF2088675.1"/>
    </source>
</evidence>
<evidence type="ECO:0000259" key="4">
    <source>
        <dbReference type="PROSITE" id="PS00623"/>
    </source>
</evidence>
<dbReference type="PROSITE" id="PS00624">
    <property type="entry name" value="GMC_OXRED_2"/>
    <property type="match status" value="1"/>
</dbReference>
<gene>
    <name evidence="6" type="ORF">K490DRAFT_23427</name>
</gene>
<feature type="domain" description="Glucose-methanol-choline oxidoreductase N-terminal" evidence="5">
    <location>
        <begin position="481"/>
        <end position="495"/>
    </location>
</feature>
<dbReference type="GO" id="GO:0050660">
    <property type="term" value="F:flavin adenine dinucleotide binding"/>
    <property type="evidence" value="ECO:0007669"/>
    <property type="project" value="InterPro"/>
</dbReference>
<evidence type="ECO:0000259" key="5">
    <source>
        <dbReference type="PROSITE" id="PS00624"/>
    </source>
</evidence>
<organism evidence="6 7">
    <name type="scientific">Saccharata proteae CBS 121410</name>
    <dbReference type="NCBI Taxonomy" id="1314787"/>
    <lineage>
        <taxon>Eukaryota</taxon>
        <taxon>Fungi</taxon>
        <taxon>Dikarya</taxon>
        <taxon>Ascomycota</taxon>
        <taxon>Pezizomycotina</taxon>
        <taxon>Dothideomycetes</taxon>
        <taxon>Dothideomycetes incertae sedis</taxon>
        <taxon>Botryosphaeriales</taxon>
        <taxon>Saccharataceae</taxon>
        <taxon>Saccharata</taxon>
    </lineage>
</organism>
<dbReference type="Proteomes" id="UP000799776">
    <property type="component" value="Unassembled WGS sequence"/>
</dbReference>
<reference evidence="6" key="1">
    <citation type="journal article" date="2020" name="Stud. Mycol.">
        <title>101 Dothideomycetes genomes: a test case for predicting lifestyles and emergence of pathogens.</title>
        <authorList>
            <person name="Haridas S."/>
            <person name="Albert R."/>
            <person name="Binder M."/>
            <person name="Bloem J."/>
            <person name="Labutti K."/>
            <person name="Salamov A."/>
            <person name="Andreopoulos B."/>
            <person name="Baker S."/>
            <person name="Barry K."/>
            <person name="Bills G."/>
            <person name="Bluhm B."/>
            <person name="Cannon C."/>
            <person name="Castanera R."/>
            <person name="Culley D."/>
            <person name="Daum C."/>
            <person name="Ezra D."/>
            <person name="Gonzalez J."/>
            <person name="Henrissat B."/>
            <person name="Kuo A."/>
            <person name="Liang C."/>
            <person name="Lipzen A."/>
            <person name="Lutzoni F."/>
            <person name="Magnuson J."/>
            <person name="Mondo S."/>
            <person name="Nolan M."/>
            <person name="Ohm R."/>
            <person name="Pangilinan J."/>
            <person name="Park H.-J."/>
            <person name="Ramirez L."/>
            <person name="Alfaro M."/>
            <person name="Sun H."/>
            <person name="Tritt A."/>
            <person name="Yoshinaga Y."/>
            <person name="Zwiers L.-H."/>
            <person name="Turgeon B."/>
            <person name="Goodwin S."/>
            <person name="Spatafora J."/>
            <person name="Crous P."/>
            <person name="Grigoriev I."/>
        </authorList>
    </citation>
    <scope>NUCLEOTIDE SEQUENCE</scope>
    <source>
        <strain evidence="6">CBS 121410</strain>
    </source>
</reference>
<dbReference type="SUPFAM" id="SSF51905">
    <property type="entry name" value="FAD/NAD(P)-binding domain"/>
    <property type="match status" value="1"/>
</dbReference>
<comment type="similarity">
    <text evidence="1 2">Belongs to the GMC oxidoreductase family.</text>
</comment>
<dbReference type="InterPro" id="IPR000172">
    <property type="entry name" value="GMC_OxRdtase_N"/>
</dbReference>
<proteinExistence type="inferred from homology"/>